<keyword evidence="3" id="KW-0274">FAD</keyword>
<dbReference type="InterPro" id="IPR036188">
    <property type="entry name" value="FAD/NAD-bd_sf"/>
</dbReference>
<protein>
    <recommendedName>
        <fullName evidence="7">FAD/NAD(P)-binding domain-containing protein</fullName>
    </recommendedName>
</protein>
<proteinExistence type="inferred from homology"/>
<comment type="caution">
    <text evidence="5">The sequence shown here is derived from an EMBL/GenBank/DDBJ whole genome shotgun (WGS) entry which is preliminary data.</text>
</comment>
<dbReference type="Pfam" id="PF00743">
    <property type="entry name" value="FMO-like"/>
    <property type="match status" value="1"/>
</dbReference>
<keyword evidence="2" id="KW-0285">Flavoprotein</keyword>
<dbReference type="SUPFAM" id="SSF51905">
    <property type="entry name" value="FAD/NAD(P)-binding domain"/>
    <property type="match status" value="2"/>
</dbReference>
<comment type="similarity">
    <text evidence="1">Belongs to the FAD-binding monooxygenase family.</text>
</comment>
<dbReference type="Proteomes" id="UP000766486">
    <property type="component" value="Unassembled WGS sequence"/>
</dbReference>
<evidence type="ECO:0000256" key="4">
    <source>
        <dbReference type="ARBA" id="ARBA00023002"/>
    </source>
</evidence>
<evidence type="ECO:0000256" key="3">
    <source>
        <dbReference type="ARBA" id="ARBA00022827"/>
    </source>
</evidence>
<name>A0ABY6UVH0_BIOOC</name>
<reference evidence="5 6" key="1">
    <citation type="submission" date="2019-06" db="EMBL/GenBank/DDBJ databases">
        <authorList>
            <person name="Broberg M."/>
        </authorList>
    </citation>
    <scope>NUCLEOTIDE SEQUENCE [LARGE SCALE GENOMIC DNA]</scope>
</reference>
<feature type="non-terminal residue" evidence="5">
    <location>
        <position position="1"/>
    </location>
</feature>
<dbReference type="Gene3D" id="3.50.50.60">
    <property type="entry name" value="FAD/NAD(P)-binding domain"/>
    <property type="match status" value="3"/>
</dbReference>
<evidence type="ECO:0008006" key="7">
    <source>
        <dbReference type="Google" id="ProtNLM"/>
    </source>
</evidence>
<dbReference type="PANTHER" id="PTHR42877">
    <property type="entry name" value="L-ORNITHINE N(5)-MONOOXYGENASE-RELATED"/>
    <property type="match status" value="1"/>
</dbReference>
<sequence length="614" mass="69291">YGAPNASCPESIPKTSSEVSYITKFQTHRKPKMAITEPATQSEPIDAVRPIKVICIGAGMSGIICGVRFPQRIENLDLTIYEKNDDVGGVWYENRYPGVTCDVPSHAFQFTFASNTNWSSFFAPGQEISKYFRTVAEKYDVLKYLRFKHEFKKAVWLEDLHKWEVTILRMEDNTEFKDYADVLVKATGNLNKWKWPDIEGLHDFKGPVMHSANYDTSFDPADKRVSVIGSGSSAVQIVPAMLPQVKYMDHYVRGRAWISPAAFVAADPRKANSDVHNFEHPADERKGWSEHPETYLRYRHQIEDVVNRAQLVHWRGSAMNKSFSKETEDSMIRRLSSKPAVWEALRPDYPPLCRRVAPGPRYLECLVDDDLNFIPKGIKRVTENGIIDADGVFRETDAIVCATGFDTSLNMRETPIYGQGGISIDDVWQPDPIAYMSILPAKMPNLFLFVGPNGGSGAGSTIQMSECVAEYVIKCIQKLQRENLRTIVAKQSAIDAFRKQADKYFAKTTFTYTCNNWAKRHPDGRIIGFWPGSAIHLRKALEHPRWEDFEYESMDEDSLAWMGNGLVLAQLSTDSTTGYLDLVDVPESEIYKGVATEGARVANILAEERVVCSG</sequence>
<organism evidence="5 6">
    <name type="scientific">Bionectria ochroleuca</name>
    <name type="common">Gliocladium roseum</name>
    <dbReference type="NCBI Taxonomy" id="29856"/>
    <lineage>
        <taxon>Eukaryota</taxon>
        <taxon>Fungi</taxon>
        <taxon>Dikarya</taxon>
        <taxon>Ascomycota</taxon>
        <taxon>Pezizomycotina</taxon>
        <taxon>Sordariomycetes</taxon>
        <taxon>Hypocreomycetidae</taxon>
        <taxon>Hypocreales</taxon>
        <taxon>Bionectriaceae</taxon>
        <taxon>Clonostachys</taxon>
    </lineage>
</organism>
<dbReference type="InterPro" id="IPR051209">
    <property type="entry name" value="FAD-bind_Monooxygenase_sf"/>
</dbReference>
<evidence type="ECO:0000313" key="5">
    <source>
        <dbReference type="EMBL" id="VUC35418.1"/>
    </source>
</evidence>
<gene>
    <name evidence="5" type="ORF">CLO192961_LOCUS411248</name>
</gene>
<dbReference type="InterPro" id="IPR020946">
    <property type="entry name" value="Flavin_mOase-like"/>
</dbReference>
<dbReference type="EMBL" id="CABFNS010000910">
    <property type="protein sequence ID" value="VUC35418.1"/>
    <property type="molecule type" value="Genomic_DNA"/>
</dbReference>
<accession>A0ABY6UVH0</accession>
<keyword evidence="4" id="KW-0560">Oxidoreductase</keyword>
<dbReference type="PANTHER" id="PTHR42877:SF7">
    <property type="entry name" value="FLAVIN-BINDING MONOOXYGENASE-RELATED"/>
    <property type="match status" value="1"/>
</dbReference>
<evidence type="ECO:0000256" key="1">
    <source>
        <dbReference type="ARBA" id="ARBA00010139"/>
    </source>
</evidence>
<keyword evidence="6" id="KW-1185">Reference proteome</keyword>
<evidence type="ECO:0000313" key="6">
    <source>
        <dbReference type="Proteomes" id="UP000766486"/>
    </source>
</evidence>
<evidence type="ECO:0000256" key="2">
    <source>
        <dbReference type="ARBA" id="ARBA00022630"/>
    </source>
</evidence>